<gene>
    <name evidence="1" type="ORF">IBL26_09960</name>
</gene>
<comment type="caution">
    <text evidence="1">The sequence shown here is derived from an EMBL/GenBank/DDBJ whole genome shotgun (WGS) entry which is preliminary data.</text>
</comment>
<accession>A0ABR7RL77</accession>
<name>A0ABR7RL77_9PROT</name>
<keyword evidence="2" id="KW-1185">Reference proteome</keyword>
<dbReference type="EMBL" id="JACTVA010000014">
    <property type="protein sequence ID" value="MBC9207158.1"/>
    <property type="molecule type" value="Genomic_DNA"/>
</dbReference>
<evidence type="ECO:0000313" key="2">
    <source>
        <dbReference type="Proteomes" id="UP000626026"/>
    </source>
</evidence>
<reference evidence="1 2" key="1">
    <citation type="journal article" date="2013" name="Int. J. Syst. Evol. Microbiol.">
        <title>Roseomonas aerophila sp. nov., isolated from air.</title>
        <authorList>
            <person name="Kim S.J."/>
            <person name="Weon H.Y."/>
            <person name="Ahn J.H."/>
            <person name="Hong S.B."/>
            <person name="Seok S.J."/>
            <person name="Whang K.S."/>
            <person name="Kwon S.W."/>
        </authorList>
    </citation>
    <scope>NUCLEOTIDE SEQUENCE [LARGE SCALE GENOMIC DNA]</scope>
    <source>
        <strain evidence="1 2">NBRC 108923</strain>
    </source>
</reference>
<evidence type="ECO:0000313" key="1">
    <source>
        <dbReference type="EMBL" id="MBC9207158.1"/>
    </source>
</evidence>
<sequence length="332" mass="37626">MGIEGSESVVVAVSGGQELTEAERKRLERFERAKANRRGRKAPTVMPARLARTSAFAPRKKGLITDSGFQRLYVVRPHTVVEVRGRELGSQHRDALYALFRMRAKRTEMAPQTGARPLPYYHTETTWRSLLSATGRTAHVNNLGTMLRVFEELRSVSFRFYQGDFAQYEAASQSGRLAAAGYSDNLLGRIEWDGITLDSRVKVAYGEWVRDMFESRTLASIDGETYFKLRSDYAKAFWPFIDSQPDYTWVPVETLAELAGRDYKAETTRQRLKFREECRQAFEDMVNAGGLASWTCEETGSGRAKSYRYRYVHALPKQGSLALSAAPDDRDA</sequence>
<organism evidence="1 2">
    <name type="scientific">Teichococcus aerophilus</name>
    <dbReference type="NCBI Taxonomy" id="1224513"/>
    <lineage>
        <taxon>Bacteria</taxon>
        <taxon>Pseudomonadati</taxon>
        <taxon>Pseudomonadota</taxon>
        <taxon>Alphaproteobacteria</taxon>
        <taxon>Acetobacterales</taxon>
        <taxon>Roseomonadaceae</taxon>
        <taxon>Roseomonas</taxon>
    </lineage>
</organism>
<proteinExistence type="predicted"/>
<protein>
    <submittedName>
        <fullName evidence="1">Uncharacterized protein</fullName>
    </submittedName>
</protein>
<dbReference type="Proteomes" id="UP000626026">
    <property type="component" value="Unassembled WGS sequence"/>
</dbReference>